<dbReference type="InterPro" id="IPR001196">
    <property type="entry name" value="Ribosomal_uL15_CS"/>
</dbReference>
<dbReference type="HAMAP" id="MF_01341">
    <property type="entry name" value="Ribosomal_uL15"/>
    <property type="match status" value="1"/>
</dbReference>
<organism evidence="8 9">
    <name type="scientific">Candidatus Brocadia carolinensis</name>
    <dbReference type="NCBI Taxonomy" id="1004156"/>
    <lineage>
        <taxon>Bacteria</taxon>
        <taxon>Pseudomonadati</taxon>
        <taxon>Planctomycetota</taxon>
        <taxon>Candidatus Brocadiia</taxon>
        <taxon>Candidatus Brocadiales</taxon>
        <taxon>Candidatus Brocadiaceae</taxon>
        <taxon>Candidatus Brocadia</taxon>
    </lineage>
</organism>
<keyword evidence="4" id="KW-0699">rRNA-binding</keyword>
<dbReference type="InterPro" id="IPR005749">
    <property type="entry name" value="Ribosomal_uL15_bac-type"/>
</dbReference>
<gene>
    <name evidence="4" type="primary">rplO</name>
    <name evidence="8" type="ORF">AYP45_15205</name>
</gene>
<proteinExistence type="inferred from homology"/>
<protein>
    <recommendedName>
        <fullName evidence="4">Large ribosomal subunit protein uL15</fullName>
    </recommendedName>
</protein>
<dbReference type="Proteomes" id="UP000189681">
    <property type="component" value="Unassembled WGS sequence"/>
</dbReference>
<dbReference type="SUPFAM" id="SSF52080">
    <property type="entry name" value="Ribosomal proteins L15p and L18e"/>
    <property type="match status" value="1"/>
</dbReference>
<evidence type="ECO:0000256" key="6">
    <source>
        <dbReference type="SAM" id="MobiDB-lite"/>
    </source>
</evidence>
<comment type="similarity">
    <text evidence="1 4 5">Belongs to the universal ribosomal protein uL15 family.</text>
</comment>
<dbReference type="PANTHER" id="PTHR12934:SF11">
    <property type="entry name" value="LARGE RIBOSOMAL SUBUNIT PROTEIN UL15M"/>
    <property type="match status" value="1"/>
</dbReference>
<dbReference type="Pfam" id="PF00828">
    <property type="entry name" value="Ribosomal_L27A"/>
    <property type="match status" value="1"/>
</dbReference>
<feature type="domain" description="Large ribosomal subunit protein uL15/eL18" evidence="7">
    <location>
        <begin position="77"/>
        <end position="143"/>
    </location>
</feature>
<dbReference type="EMBL" id="AYTS01000148">
    <property type="protein sequence ID" value="OOP55395.1"/>
    <property type="molecule type" value="Genomic_DNA"/>
</dbReference>
<evidence type="ECO:0000256" key="5">
    <source>
        <dbReference type="RuleBase" id="RU003888"/>
    </source>
</evidence>
<feature type="region of interest" description="Disordered" evidence="6">
    <location>
        <begin position="15"/>
        <end position="44"/>
    </location>
</feature>
<comment type="caution">
    <text evidence="8">The sequence shown here is derived from an EMBL/GenBank/DDBJ whole genome shotgun (WGS) entry which is preliminary data.</text>
</comment>
<evidence type="ECO:0000256" key="4">
    <source>
        <dbReference type="HAMAP-Rule" id="MF_01341"/>
    </source>
</evidence>
<comment type="subunit">
    <text evidence="4">Part of the 50S ribosomal subunit.</text>
</comment>
<dbReference type="Gene3D" id="3.100.10.10">
    <property type="match status" value="1"/>
</dbReference>
<dbReference type="InterPro" id="IPR021131">
    <property type="entry name" value="Ribosomal_uL15/eL18"/>
</dbReference>
<name>A0A1V4AQK0_9BACT</name>
<keyword evidence="3 4" id="KW-0687">Ribonucleoprotein</keyword>
<dbReference type="PROSITE" id="PS00475">
    <property type="entry name" value="RIBOSOMAL_L15"/>
    <property type="match status" value="1"/>
</dbReference>
<keyword evidence="4" id="KW-0694">RNA-binding</keyword>
<evidence type="ECO:0000313" key="9">
    <source>
        <dbReference type="Proteomes" id="UP000189681"/>
    </source>
</evidence>
<accession>A0A1V4AQK0</accession>
<comment type="function">
    <text evidence="4">Binds to the 23S rRNA.</text>
</comment>
<dbReference type="InterPro" id="IPR030878">
    <property type="entry name" value="Ribosomal_uL15"/>
</dbReference>
<keyword evidence="2 4" id="KW-0689">Ribosomal protein</keyword>
<evidence type="ECO:0000256" key="3">
    <source>
        <dbReference type="ARBA" id="ARBA00023274"/>
    </source>
</evidence>
<evidence type="ECO:0000259" key="7">
    <source>
        <dbReference type="Pfam" id="PF00828"/>
    </source>
</evidence>
<sequence>MNFMDIKALPFERKRRKRVGRGRGSGMGKTSCRGGKGATARSGNETKIQFEGGQTPLFRRLPKRGFNNPFKKKYAIVNVKDMVCFDKGTMVDPEKLKDAGIIKKVLDGIKILGDGEIKTPLTVMAHKFSKIAREKILAAGGEAKVIV</sequence>
<evidence type="ECO:0000313" key="8">
    <source>
        <dbReference type="EMBL" id="OOP55395.1"/>
    </source>
</evidence>
<dbReference type="GO" id="GO:0006412">
    <property type="term" value="P:translation"/>
    <property type="evidence" value="ECO:0007669"/>
    <property type="project" value="UniProtKB-UniRule"/>
</dbReference>
<dbReference type="STRING" id="1004156.AYP45_15205"/>
<dbReference type="NCBIfam" id="TIGR01071">
    <property type="entry name" value="rplO_bact"/>
    <property type="match status" value="1"/>
</dbReference>
<evidence type="ECO:0000256" key="1">
    <source>
        <dbReference type="ARBA" id="ARBA00007320"/>
    </source>
</evidence>
<dbReference type="GO" id="GO:0022625">
    <property type="term" value="C:cytosolic large ribosomal subunit"/>
    <property type="evidence" value="ECO:0007669"/>
    <property type="project" value="TreeGrafter"/>
</dbReference>
<evidence type="ECO:0000256" key="2">
    <source>
        <dbReference type="ARBA" id="ARBA00022980"/>
    </source>
</evidence>
<dbReference type="AlphaFoldDB" id="A0A1V4AQK0"/>
<dbReference type="PANTHER" id="PTHR12934">
    <property type="entry name" value="50S RIBOSOMAL PROTEIN L15"/>
    <property type="match status" value="1"/>
</dbReference>
<reference evidence="8 9" key="1">
    <citation type="journal article" date="2017" name="Water Res.">
        <title>Discovery and metagenomic analysis of an anammox bacterial enrichment related to Candidatus "Brocadia caroliniensis" in a full-scale glycerol-fed nitritation-denitritation separate centrate treatment process.</title>
        <authorList>
            <person name="Park H."/>
            <person name="Brotto A.C."/>
            <person name="van Loosdrecht M.C."/>
            <person name="Chandran K."/>
        </authorList>
    </citation>
    <scope>NUCLEOTIDE SEQUENCE [LARGE SCALE GENOMIC DNA]</scope>
    <source>
        <strain evidence="8">26THWARD</strain>
    </source>
</reference>
<dbReference type="GO" id="GO:0003735">
    <property type="term" value="F:structural constituent of ribosome"/>
    <property type="evidence" value="ECO:0007669"/>
    <property type="project" value="InterPro"/>
</dbReference>
<dbReference type="GO" id="GO:0019843">
    <property type="term" value="F:rRNA binding"/>
    <property type="evidence" value="ECO:0007669"/>
    <property type="project" value="UniProtKB-UniRule"/>
</dbReference>
<dbReference type="InterPro" id="IPR036227">
    <property type="entry name" value="Ribosomal_uL15/eL18_sf"/>
</dbReference>